<dbReference type="AlphaFoldDB" id="A0A934N9E4"/>
<evidence type="ECO:0000313" key="3">
    <source>
        <dbReference type="Proteomes" id="UP000612893"/>
    </source>
</evidence>
<keyword evidence="1" id="KW-0472">Membrane</keyword>
<dbReference type="EMBL" id="JAEKNR010000201">
    <property type="protein sequence ID" value="MBJ7600396.1"/>
    <property type="molecule type" value="Genomic_DNA"/>
</dbReference>
<feature type="transmembrane region" description="Helical" evidence="1">
    <location>
        <begin position="205"/>
        <end position="229"/>
    </location>
</feature>
<accession>A0A934N9E4</accession>
<name>A0A934N9E4_9BACT</name>
<protein>
    <submittedName>
        <fullName evidence="2">Uncharacterized protein</fullName>
    </submittedName>
</protein>
<keyword evidence="1" id="KW-0812">Transmembrane</keyword>
<evidence type="ECO:0000256" key="1">
    <source>
        <dbReference type="SAM" id="Phobius"/>
    </source>
</evidence>
<keyword evidence="3" id="KW-1185">Reference proteome</keyword>
<evidence type="ECO:0000313" key="2">
    <source>
        <dbReference type="EMBL" id="MBJ7600396.1"/>
    </source>
</evidence>
<proteinExistence type="predicted"/>
<keyword evidence="1" id="KW-1133">Transmembrane helix</keyword>
<comment type="caution">
    <text evidence="2">The sequence shown here is derived from an EMBL/GenBank/DDBJ whole genome shotgun (WGS) entry which is preliminary data.</text>
</comment>
<gene>
    <name evidence="2" type="ORF">JF922_20275</name>
</gene>
<organism evidence="2 3">
    <name type="scientific">Candidatus Nephthysia bennettiae</name>
    <dbReference type="NCBI Taxonomy" id="3127016"/>
    <lineage>
        <taxon>Bacteria</taxon>
        <taxon>Bacillati</taxon>
        <taxon>Candidatus Dormiibacterota</taxon>
        <taxon>Candidatus Dormibacteria</taxon>
        <taxon>Candidatus Dormibacterales</taxon>
        <taxon>Candidatus Dormibacteraceae</taxon>
        <taxon>Candidatus Nephthysia</taxon>
    </lineage>
</organism>
<dbReference type="Proteomes" id="UP000612893">
    <property type="component" value="Unassembled WGS sequence"/>
</dbReference>
<reference evidence="2" key="1">
    <citation type="submission" date="2020-10" db="EMBL/GenBank/DDBJ databases">
        <title>Ca. Dormibacterota MAGs.</title>
        <authorList>
            <person name="Montgomery K."/>
        </authorList>
    </citation>
    <scope>NUCLEOTIDE SEQUENCE [LARGE SCALE GENOMIC DNA]</scope>
    <source>
        <strain evidence="2">SC8812_S17_10</strain>
    </source>
</reference>
<feature type="transmembrane region" description="Helical" evidence="1">
    <location>
        <begin position="174"/>
        <end position="193"/>
    </location>
</feature>
<sequence length="234" mass="25876">MMVAINRRDAGLMRRGVLEVATLRRRFDDEQLERALARFMARRLGTGAVPNAAMFNELLQIFFTFGVALPPEFGTFFRALVTLEGTLTTLSPGYLMIEATQKLAEEWATERMAPASLNELARKEVISLAPVLRRLPVHLDRIATIIERRDLTARVSIFSEEADVRLVTRLVNRAILTALGGITGLVAVLFLNMQGGPPFAGGTTLFHFFGYATLFCSAVLVMRVVVAVLHDGLN</sequence>
<dbReference type="RefSeq" id="WP_338204204.1">
    <property type="nucleotide sequence ID" value="NZ_JAEKNR010000201.1"/>
</dbReference>